<dbReference type="GO" id="GO:0010001">
    <property type="term" value="P:glial cell differentiation"/>
    <property type="evidence" value="ECO:0007669"/>
    <property type="project" value="TreeGrafter"/>
</dbReference>
<dbReference type="SMART" id="SM00406">
    <property type="entry name" value="IGv"/>
    <property type="match status" value="1"/>
</dbReference>
<feature type="disulfide bond" evidence="13">
    <location>
        <begin position="52"/>
        <end position="61"/>
    </location>
</feature>
<dbReference type="InterPro" id="IPR000538">
    <property type="entry name" value="Link_dom"/>
</dbReference>
<accession>A0A8D2ARY7</accession>
<dbReference type="CDD" id="cd03519">
    <property type="entry name" value="Link_domain_HAPLN_module_2"/>
    <property type="match status" value="1"/>
</dbReference>
<evidence type="ECO:0000259" key="19">
    <source>
        <dbReference type="PROSITE" id="PS50963"/>
    </source>
</evidence>
<dbReference type="GO" id="GO:0045202">
    <property type="term" value="C:synapse"/>
    <property type="evidence" value="ECO:0007669"/>
    <property type="project" value="TreeGrafter"/>
</dbReference>
<dbReference type="CDD" id="cd05877">
    <property type="entry name" value="Ig_LP_like"/>
    <property type="match status" value="1"/>
</dbReference>
<dbReference type="GO" id="GO:0007155">
    <property type="term" value="P:cell adhesion"/>
    <property type="evidence" value="ECO:0007669"/>
    <property type="project" value="UniProtKB-KW"/>
</dbReference>
<evidence type="ECO:0000256" key="6">
    <source>
        <dbReference type="ARBA" id="ARBA00022889"/>
    </source>
</evidence>
<dbReference type="PROSITE" id="PS01285">
    <property type="entry name" value="FA58C_1"/>
    <property type="match status" value="2"/>
</dbReference>
<feature type="signal peptide" evidence="15">
    <location>
        <begin position="1"/>
        <end position="22"/>
    </location>
</feature>
<dbReference type="PROSITE" id="PS00022">
    <property type="entry name" value="EGF_1"/>
    <property type="match status" value="2"/>
</dbReference>
<keyword evidence="8" id="KW-0373">Hyaluronic acid</keyword>
<dbReference type="SUPFAM" id="SSF48726">
    <property type="entry name" value="Immunoglobulin"/>
    <property type="match status" value="1"/>
</dbReference>
<feature type="disulfide bond" evidence="14">
    <location>
        <begin position="788"/>
        <end position="809"/>
    </location>
</feature>
<dbReference type="SUPFAM" id="SSF49785">
    <property type="entry name" value="Galactose-binding domain-like"/>
    <property type="match status" value="2"/>
</dbReference>
<dbReference type="SMART" id="SM00445">
    <property type="entry name" value="LINK"/>
    <property type="match status" value="2"/>
</dbReference>
<dbReference type="Gene3D" id="2.60.40.10">
    <property type="entry name" value="Immunoglobulins"/>
    <property type="match status" value="1"/>
</dbReference>
<dbReference type="InterPro" id="IPR016187">
    <property type="entry name" value="CTDL_fold"/>
</dbReference>
<dbReference type="OrthoDB" id="2121828at2759"/>
<proteinExistence type="inferred from homology"/>
<dbReference type="Gene3D" id="3.10.100.10">
    <property type="entry name" value="Mannose-Binding Protein A, subunit A"/>
    <property type="match status" value="2"/>
</dbReference>
<dbReference type="Pfam" id="PF00008">
    <property type="entry name" value="EGF"/>
    <property type="match status" value="2"/>
</dbReference>
<evidence type="ECO:0000259" key="17">
    <source>
        <dbReference type="PROSITE" id="PS50026"/>
    </source>
</evidence>
<keyword evidence="3" id="KW-0272">Extracellular matrix</keyword>
<comment type="function">
    <text evidence="11">May function in hyaluronic acid binding.</text>
</comment>
<dbReference type="SUPFAM" id="SSF57196">
    <property type="entry name" value="EGF/Laminin"/>
    <property type="match status" value="2"/>
</dbReference>
<dbReference type="PROSITE" id="PS50835">
    <property type="entry name" value="IG_LIKE"/>
    <property type="match status" value="1"/>
</dbReference>
<feature type="domain" description="Link" evidence="19">
    <location>
        <begin position="643"/>
        <end position="738"/>
    </location>
</feature>
<keyword evidence="4 15" id="KW-0732">Signal</keyword>
<evidence type="ECO:0000256" key="14">
    <source>
        <dbReference type="PROSITE-ProRule" id="PRU00323"/>
    </source>
</evidence>
<dbReference type="AlphaFoldDB" id="A0A8D2ARY7"/>
<evidence type="ECO:0000256" key="7">
    <source>
        <dbReference type="ARBA" id="ARBA00023157"/>
    </source>
</evidence>
<evidence type="ECO:0000256" key="4">
    <source>
        <dbReference type="ARBA" id="ARBA00022729"/>
    </source>
</evidence>
<feature type="disulfide bond" evidence="13">
    <location>
        <begin position="33"/>
        <end position="50"/>
    </location>
</feature>
<feature type="disulfide bond" evidence="14">
    <location>
        <begin position="689"/>
        <end position="710"/>
    </location>
</feature>
<dbReference type="Pfam" id="PF00754">
    <property type="entry name" value="F5_F8_type_C"/>
    <property type="match status" value="2"/>
</dbReference>
<dbReference type="CDD" id="cd00054">
    <property type="entry name" value="EGF_CA"/>
    <property type="match status" value="2"/>
</dbReference>
<dbReference type="SMART" id="SM00181">
    <property type="entry name" value="EGF"/>
    <property type="match status" value="2"/>
</dbReference>
<dbReference type="PROSITE" id="PS01286">
    <property type="entry name" value="FA58C_2"/>
    <property type="match status" value="2"/>
</dbReference>
<dbReference type="Pfam" id="PF00193">
    <property type="entry name" value="Xlink"/>
    <property type="match status" value="2"/>
</dbReference>
<dbReference type="PROSITE" id="PS01241">
    <property type="entry name" value="LINK_1"/>
    <property type="match status" value="1"/>
</dbReference>
<feature type="domain" description="F5/8 type C" evidence="16">
    <location>
        <begin position="299"/>
        <end position="456"/>
    </location>
</feature>
<dbReference type="GO" id="GO:0002052">
    <property type="term" value="P:positive regulation of neuroblast proliferation"/>
    <property type="evidence" value="ECO:0007669"/>
    <property type="project" value="TreeGrafter"/>
</dbReference>
<dbReference type="GeneTree" id="ENSGT00940000156049"/>
<evidence type="ECO:0000259" key="16">
    <source>
        <dbReference type="PROSITE" id="PS50022"/>
    </source>
</evidence>
<dbReference type="GO" id="GO:0005540">
    <property type="term" value="F:hyaluronic acid binding"/>
    <property type="evidence" value="ECO:0007669"/>
    <property type="project" value="UniProtKB-KW"/>
</dbReference>
<dbReference type="Ensembl" id="ENSSVLT00005005292.1">
    <property type="protein sequence ID" value="ENSSVLP00005004801.1"/>
    <property type="gene ID" value="ENSSVLG00005003827.1"/>
</dbReference>
<dbReference type="PRINTS" id="PR01265">
    <property type="entry name" value="LINKMODULE"/>
</dbReference>
<keyword evidence="9" id="KW-0393">Immunoglobulin domain</keyword>
<feature type="domain" description="EGF-like" evidence="17">
    <location>
        <begin position="24"/>
        <end position="62"/>
    </location>
</feature>
<dbReference type="FunFam" id="2.60.40.10:FF:000845">
    <property type="entry name" value="Hyaluronan and proteoglycan link protein 3"/>
    <property type="match status" value="1"/>
</dbReference>
<dbReference type="FunFam" id="3.10.100.10:FF:000001">
    <property type="entry name" value="Hyaluronan proteoglycan link protein 1"/>
    <property type="match status" value="1"/>
</dbReference>
<feature type="disulfide bond" evidence="13">
    <location>
        <begin position="99"/>
        <end position="108"/>
    </location>
</feature>
<dbReference type="InterPro" id="IPR013783">
    <property type="entry name" value="Ig-like_fold"/>
</dbReference>
<dbReference type="PANTHER" id="PTHR22804">
    <property type="entry name" value="AGGRECAN/VERSICAN PROTEOGLYCAN"/>
    <property type="match status" value="1"/>
</dbReference>
<dbReference type="InterPro" id="IPR000421">
    <property type="entry name" value="FA58C"/>
</dbReference>
<keyword evidence="7 13" id="KW-1015">Disulfide bond</keyword>
<dbReference type="InterPro" id="IPR007110">
    <property type="entry name" value="Ig-like_dom"/>
</dbReference>
<dbReference type="SMART" id="SM00231">
    <property type="entry name" value="FA58C"/>
    <property type="match status" value="2"/>
</dbReference>
<dbReference type="SUPFAM" id="SSF56436">
    <property type="entry name" value="C-type lectin-like"/>
    <property type="match status" value="2"/>
</dbReference>
<comment type="similarity">
    <text evidence="10">Belongs to the HAPLN family.</text>
</comment>
<dbReference type="GO" id="GO:0001501">
    <property type="term" value="P:skeletal system development"/>
    <property type="evidence" value="ECO:0007669"/>
    <property type="project" value="TreeGrafter"/>
</dbReference>
<dbReference type="GO" id="GO:0072534">
    <property type="term" value="C:perineuronal net"/>
    <property type="evidence" value="ECO:0007669"/>
    <property type="project" value="TreeGrafter"/>
</dbReference>
<reference evidence="20" key="2">
    <citation type="submission" date="2025-09" db="UniProtKB">
        <authorList>
            <consortium name="Ensembl"/>
        </authorList>
    </citation>
    <scope>IDENTIFICATION</scope>
</reference>
<dbReference type="InterPro" id="IPR016186">
    <property type="entry name" value="C-type_lectin-like/link_sf"/>
</dbReference>
<organism evidence="20 21">
    <name type="scientific">Sciurus vulgaris</name>
    <name type="common">Eurasian red squirrel</name>
    <dbReference type="NCBI Taxonomy" id="55149"/>
    <lineage>
        <taxon>Eukaryota</taxon>
        <taxon>Metazoa</taxon>
        <taxon>Chordata</taxon>
        <taxon>Craniata</taxon>
        <taxon>Vertebrata</taxon>
        <taxon>Euteleostomi</taxon>
        <taxon>Mammalia</taxon>
        <taxon>Eutheria</taxon>
        <taxon>Euarchontoglires</taxon>
        <taxon>Glires</taxon>
        <taxon>Rodentia</taxon>
        <taxon>Sciuromorpha</taxon>
        <taxon>Sciuridae</taxon>
        <taxon>Sciurinae</taxon>
        <taxon>Sciurini</taxon>
        <taxon>Sciurus</taxon>
    </lineage>
</organism>
<dbReference type="InterPro" id="IPR036179">
    <property type="entry name" value="Ig-like_dom_sf"/>
</dbReference>
<comment type="subcellular location">
    <subcellularLocation>
        <location evidence="1">Secreted</location>
        <location evidence="1">Extracellular space</location>
        <location evidence="1">Extracellular matrix</location>
    </subcellularLocation>
</comment>
<evidence type="ECO:0000256" key="8">
    <source>
        <dbReference type="ARBA" id="ARBA00023290"/>
    </source>
</evidence>
<evidence type="ECO:0000256" key="2">
    <source>
        <dbReference type="ARBA" id="ARBA00022525"/>
    </source>
</evidence>
<dbReference type="Gene3D" id="2.60.120.260">
    <property type="entry name" value="Galactose-binding domain-like"/>
    <property type="match status" value="2"/>
</dbReference>
<evidence type="ECO:0000256" key="3">
    <source>
        <dbReference type="ARBA" id="ARBA00022530"/>
    </source>
</evidence>
<feature type="domain" description="Ig-like" evidence="18">
    <location>
        <begin position="525"/>
        <end position="641"/>
    </location>
</feature>
<dbReference type="PROSITE" id="PS50022">
    <property type="entry name" value="FA58C_3"/>
    <property type="match status" value="2"/>
</dbReference>
<dbReference type="SMART" id="SM00409">
    <property type="entry name" value="IG"/>
    <property type="match status" value="1"/>
</dbReference>
<dbReference type="CDD" id="cd00057">
    <property type="entry name" value="FA58C"/>
    <property type="match status" value="2"/>
</dbReference>
<evidence type="ECO:0000256" key="15">
    <source>
        <dbReference type="SAM" id="SignalP"/>
    </source>
</evidence>
<dbReference type="PROSITE" id="PS50963">
    <property type="entry name" value="LINK_2"/>
    <property type="match status" value="2"/>
</dbReference>
<comment type="caution">
    <text evidence="13">Lacks conserved residue(s) required for the propagation of feature annotation.</text>
</comment>
<evidence type="ECO:0000256" key="5">
    <source>
        <dbReference type="ARBA" id="ARBA00022737"/>
    </source>
</evidence>
<dbReference type="InterPro" id="IPR013106">
    <property type="entry name" value="Ig_V-set"/>
</dbReference>
<dbReference type="PROSITE" id="PS50026">
    <property type="entry name" value="EGF_3"/>
    <property type="match status" value="2"/>
</dbReference>
<evidence type="ECO:0000259" key="18">
    <source>
        <dbReference type="PROSITE" id="PS50835"/>
    </source>
</evidence>
<dbReference type="InterPro" id="IPR050691">
    <property type="entry name" value="Hyaluronan_bind_Proteoglycan"/>
</dbReference>
<dbReference type="Proteomes" id="UP000694564">
    <property type="component" value="Chromosome 2"/>
</dbReference>
<feature type="domain" description="EGF-like" evidence="17">
    <location>
        <begin position="65"/>
        <end position="109"/>
    </location>
</feature>
<dbReference type="GO" id="GO:0007417">
    <property type="term" value="P:central nervous system development"/>
    <property type="evidence" value="ECO:0007669"/>
    <property type="project" value="TreeGrafter"/>
</dbReference>
<feature type="domain" description="Link" evidence="19">
    <location>
        <begin position="743"/>
        <end position="835"/>
    </location>
</feature>
<dbReference type="GO" id="GO:0005615">
    <property type="term" value="C:extracellular space"/>
    <property type="evidence" value="ECO:0007669"/>
    <property type="project" value="TreeGrafter"/>
</dbReference>
<keyword evidence="13" id="KW-0245">EGF-like domain</keyword>
<keyword evidence="2" id="KW-0964">Secreted</keyword>
<feature type="chain" id="PRO_5034563621" description="Hyaluronan and proteoglycan link protein 3" evidence="15">
    <location>
        <begin position="23"/>
        <end position="837"/>
    </location>
</feature>
<feature type="domain" description="F5/8 type C" evidence="16">
    <location>
        <begin position="112"/>
        <end position="268"/>
    </location>
</feature>
<evidence type="ECO:0000256" key="13">
    <source>
        <dbReference type="PROSITE-ProRule" id="PRU00076"/>
    </source>
</evidence>
<keyword evidence="6" id="KW-0130">Cell adhesion</keyword>
<name>A0A8D2ARY7_SCIVU</name>
<protein>
    <recommendedName>
        <fullName evidence="12">Hyaluronan and proteoglycan link protein 3</fullName>
    </recommendedName>
</protein>
<dbReference type="CDD" id="cd03518">
    <property type="entry name" value="Link_domain_HAPLN_module_1"/>
    <property type="match status" value="1"/>
</dbReference>
<evidence type="ECO:0000256" key="12">
    <source>
        <dbReference type="ARBA" id="ARBA00069066"/>
    </source>
</evidence>
<keyword evidence="5" id="KW-0677">Repeat</keyword>
<dbReference type="FunFam" id="3.10.100.10:FF:000002">
    <property type="entry name" value="Hyaluronan proteoglycan link protein 1"/>
    <property type="match status" value="1"/>
</dbReference>
<evidence type="ECO:0000256" key="1">
    <source>
        <dbReference type="ARBA" id="ARBA00004498"/>
    </source>
</evidence>
<dbReference type="FunFam" id="2.60.120.260:FF:000002">
    <property type="entry name" value="Coagulation factor VIII"/>
    <property type="match status" value="2"/>
</dbReference>
<dbReference type="PANTHER" id="PTHR22804:SF40">
    <property type="entry name" value="HYALURONAN AND PROTEOGLYCAN LINK PROTEIN 3"/>
    <property type="match status" value="1"/>
</dbReference>
<dbReference type="Gene3D" id="2.10.25.10">
    <property type="entry name" value="Laminin"/>
    <property type="match status" value="2"/>
</dbReference>
<evidence type="ECO:0000256" key="9">
    <source>
        <dbReference type="ARBA" id="ARBA00023319"/>
    </source>
</evidence>
<dbReference type="InterPro" id="IPR000742">
    <property type="entry name" value="EGF"/>
</dbReference>
<evidence type="ECO:0000313" key="20">
    <source>
        <dbReference type="Ensembl" id="ENSSVLP00005004801.1"/>
    </source>
</evidence>
<evidence type="ECO:0000256" key="10">
    <source>
        <dbReference type="ARBA" id="ARBA00038272"/>
    </source>
</evidence>
<evidence type="ECO:0000313" key="21">
    <source>
        <dbReference type="Proteomes" id="UP000694564"/>
    </source>
</evidence>
<dbReference type="PROSITE" id="PS01186">
    <property type="entry name" value="EGF_2"/>
    <property type="match status" value="1"/>
</dbReference>
<dbReference type="InterPro" id="IPR008979">
    <property type="entry name" value="Galactose-bd-like_sf"/>
</dbReference>
<dbReference type="InterPro" id="IPR003599">
    <property type="entry name" value="Ig_sub"/>
</dbReference>
<dbReference type="Pfam" id="PF07686">
    <property type="entry name" value="V-set"/>
    <property type="match status" value="1"/>
</dbReference>
<keyword evidence="21" id="KW-1185">Reference proteome</keyword>
<sequence>MQDLRVLAALCGVLLCASGLFAASGDFCDSSQCLNGGTCLMGQDSAPFYCLCPEGFTGLICNETEKGPCSPNPCLHNAECQVIDDAHRGDVFTQYICECPQGYVGVHCETSCAKPLGMEEGAIADFQISASSVHLGFMGLQRWAPELARLHRTGIVNAWTASNYDRKPWIQVNLLRKMRVTGVVTQGASRAGSAEYLKTFKVAHSLDGRKFQFIQDEEASGDKVFVGNVDNSGLKINLFSSPLETQYVRLFPVSCRRGCTLRFELLGCELNGSSVLDTRDEPAANPGAPATLPSSGNGCSEPLGLKDNVIPDKQITASSSFKTWGLRAFGWYPFYGRLDKQGKFNAWTAQSNDASEWLQVDLGSQKQVTGVITQGARDFGHIQYVAAYKVAYSNDGVNWTEYKEHGAVDSKIFPGNLDNNSHKKNVFETPFFARYVRILPVAWHNRITLRLELLGCERAPAWPRMPRSSCCCGCCTTMGQRVLVLLFLLPCVSGMPFYNGFYYSNSPNGRNPGNGYGEGLFNGVKLVVETPEETLFTHRGATVTLPCHYHYEPALATPRPVRIKWWKLSENGAPEQDVLVAIGKRHRSFGDYQGRVHLRQDKEREVSLELWDLRLEDYGRYRCEVIDGLEDESGLVELELRGVVFPYQPPKGRYQLNFPEAQQACEEQDAAVASFEQLFRAWEEGLDWCNAGWLQDATVQYPITLPRQPCGGLGLAPGVRSYGPRHHRLHHYDVFCFAAALKGRVYYLEHPEKLTLKEAREACQEDGAQIAKVGQLFAAWKFRGLDRCDAGWLADGSVRYPVAHPRPNCGPPEPGVRSFGFPDPQSRLYGVYCYRSR</sequence>
<reference evidence="20" key="1">
    <citation type="submission" date="2025-08" db="UniProtKB">
        <authorList>
            <consortium name="Ensembl"/>
        </authorList>
    </citation>
    <scope>IDENTIFICATION</scope>
</reference>
<evidence type="ECO:0000256" key="11">
    <source>
        <dbReference type="ARBA" id="ARBA00059795"/>
    </source>
</evidence>